<gene>
    <name evidence="2" type="ORF">ACFQQL_09065</name>
</gene>
<keyword evidence="3" id="KW-1185">Reference proteome</keyword>
<dbReference type="PROSITE" id="PS51186">
    <property type="entry name" value="GNAT"/>
    <property type="match status" value="1"/>
</dbReference>
<dbReference type="Proteomes" id="UP001596455">
    <property type="component" value="Unassembled WGS sequence"/>
</dbReference>
<evidence type="ECO:0000259" key="1">
    <source>
        <dbReference type="PROSITE" id="PS51186"/>
    </source>
</evidence>
<evidence type="ECO:0000313" key="3">
    <source>
        <dbReference type="Proteomes" id="UP001596455"/>
    </source>
</evidence>
<dbReference type="InterPro" id="IPR016181">
    <property type="entry name" value="Acyl_CoA_acyltransferase"/>
</dbReference>
<accession>A0ABW2Q863</accession>
<reference evidence="3" key="1">
    <citation type="journal article" date="2019" name="Int. J. Syst. Evol. Microbiol.">
        <title>The Global Catalogue of Microorganisms (GCM) 10K type strain sequencing project: providing services to taxonomists for standard genome sequencing and annotation.</title>
        <authorList>
            <consortium name="The Broad Institute Genomics Platform"/>
            <consortium name="The Broad Institute Genome Sequencing Center for Infectious Disease"/>
            <person name="Wu L."/>
            <person name="Ma J."/>
        </authorList>
    </citation>
    <scope>NUCLEOTIDE SEQUENCE [LARGE SCALE GENOMIC DNA]</scope>
    <source>
        <strain evidence="3">JCM 1490</strain>
    </source>
</reference>
<name>A0ABW2Q863_9MICO</name>
<dbReference type="EC" id="2.3.1.-" evidence="2"/>
<dbReference type="Pfam" id="PF00583">
    <property type="entry name" value="Acetyltransf_1"/>
    <property type="match status" value="1"/>
</dbReference>
<keyword evidence="2" id="KW-0012">Acyltransferase</keyword>
<organism evidence="2 3">
    <name type="scientific">Georgenia alba</name>
    <dbReference type="NCBI Taxonomy" id="2233858"/>
    <lineage>
        <taxon>Bacteria</taxon>
        <taxon>Bacillati</taxon>
        <taxon>Actinomycetota</taxon>
        <taxon>Actinomycetes</taxon>
        <taxon>Micrococcales</taxon>
        <taxon>Bogoriellaceae</taxon>
        <taxon>Georgenia</taxon>
    </lineage>
</organism>
<dbReference type="Gene3D" id="3.40.630.30">
    <property type="match status" value="1"/>
</dbReference>
<feature type="domain" description="N-acetyltransferase" evidence="1">
    <location>
        <begin position="1"/>
        <end position="157"/>
    </location>
</feature>
<dbReference type="RefSeq" id="WP_382393820.1">
    <property type="nucleotide sequence ID" value="NZ_JBHTCQ010000001.1"/>
</dbReference>
<dbReference type="InterPro" id="IPR000182">
    <property type="entry name" value="GNAT_dom"/>
</dbReference>
<dbReference type="EMBL" id="JBHTCQ010000001">
    <property type="protein sequence ID" value="MFC7405254.1"/>
    <property type="molecule type" value="Genomic_DNA"/>
</dbReference>
<dbReference type="GO" id="GO:0016746">
    <property type="term" value="F:acyltransferase activity"/>
    <property type="evidence" value="ECO:0007669"/>
    <property type="project" value="UniProtKB-KW"/>
</dbReference>
<sequence>MSQADVQEFIATHLSPERFAEYLADPDRYRVQVAETAQGLVGYTLVVLPRTAQEAPYAADVAALVHARPAAELSKIYLLPRFHGSGVARALLEAARAEVADVVVDGRPVGVLWLGTNATNRRAQASYRKAGFAPVGRRRFQVGGSLEDDVVMAVDLTGGTAGHGR</sequence>
<dbReference type="SUPFAM" id="SSF55729">
    <property type="entry name" value="Acyl-CoA N-acyltransferases (Nat)"/>
    <property type="match status" value="1"/>
</dbReference>
<keyword evidence="2" id="KW-0808">Transferase</keyword>
<proteinExistence type="predicted"/>
<protein>
    <submittedName>
        <fullName evidence="2">GNAT family N-acetyltransferase</fullName>
        <ecNumber evidence="2">2.3.1.-</ecNumber>
    </submittedName>
</protein>
<evidence type="ECO:0000313" key="2">
    <source>
        <dbReference type="EMBL" id="MFC7405254.1"/>
    </source>
</evidence>
<comment type="caution">
    <text evidence="2">The sequence shown here is derived from an EMBL/GenBank/DDBJ whole genome shotgun (WGS) entry which is preliminary data.</text>
</comment>